<keyword evidence="1" id="KW-1133">Transmembrane helix</keyword>
<organism evidence="2 3">
    <name type="scientific">Prevotella intermedia</name>
    <dbReference type="NCBI Taxonomy" id="28131"/>
    <lineage>
        <taxon>Bacteria</taxon>
        <taxon>Pseudomonadati</taxon>
        <taxon>Bacteroidota</taxon>
        <taxon>Bacteroidia</taxon>
        <taxon>Bacteroidales</taxon>
        <taxon>Prevotellaceae</taxon>
        <taxon>Prevotella</taxon>
    </lineage>
</organism>
<comment type="caution">
    <text evidence="2">The sequence shown here is derived from an EMBL/GenBank/DDBJ whole genome shotgun (WGS) entry which is preliminary data.</text>
</comment>
<feature type="transmembrane region" description="Helical" evidence="1">
    <location>
        <begin position="13"/>
        <end position="33"/>
    </location>
</feature>
<reference evidence="2 3" key="1">
    <citation type="submission" date="2017-11" db="EMBL/GenBank/DDBJ databases">
        <title>Genome sequencing of Prevotella intermedia KCOM 2069.</title>
        <authorList>
            <person name="Kook J.-K."/>
            <person name="Park S.-N."/>
            <person name="Lim Y.K."/>
        </authorList>
    </citation>
    <scope>NUCLEOTIDE SEQUENCE [LARGE SCALE GENOMIC DNA]</scope>
    <source>
        <strain evidence="2 3">KCOM 2069</strain>
    </source>
</reference>
<accession>A0A2G9ICT2</accession>
<dbReference type="EMBL" id="PESN01000002">
    <property type="protein sequence ID" value="PIN27572.1"/>
    <property type="molecule type" value="Genomic_DNA"/>
</dbReference>
<feature type="transmembrane region" description="Helical" evidence="1">
    <location>
        <begin position="45"/>
        <end position="65"/>
    </location>
</feature>
<keyword evidence="1" id="KW-0812">Transmembrane</keyword>
<evidence type="ECO:0000256" key="1">
    <source>
        <dbReference type="SAM" id="Phobius"/>
    </source>
</evidence>
<dbReference type="InterPro" id="IPR025408">
    <property type="entry name" value="DUF4134"/>
</dbReference>
<evidence type="ECO:0000313" key="3">
    <source>
        <dbReference type="Proteomes" id="UP000230500"/>
    </source>
</evidence>
<gene>
    <name evidence="2" type="ORF">CUC04_09410</name>
</gene>
<dbReference type="Pfam" id="PF13572">
    <property type="entry name" value="DUF4134"/>
    <property type="match status" value="1"/>
</dbReference>
<evidence type="ECO:0000313" key="2">
    <source>
        <dbReference type="EMBL" id="PIN27572.1"/>
    </source>
</evidence>
<proteinExistence type="predicted"/>
<protein>
    <submittedName>
        <fullName evidence="2">Uncharacterized protein</fullName>
    </submittedName>
</protein>
<dbReference type="RefSeq" id="WP_099977432.1">
    <property type="nucleotide sequence ID" value="NZ_PESN01000002.1"/>
</dbReference>
<sequence length="70" mass="7974">MIGYLYWEQGIKLMYAISAVLAFIGTVNVYVDFSIDSNETGKNALKWYGVSFLLFIVAFCLSVIYNTFLK</sequence>
<keyword evidence="1" id="KW-0472">Membrane</keyword>
<dbReference type="Proteomes" id="UP000230500">
    <property type="component" value="Unassembled WGS sequence"/>
</dbReference>
<dbReference type="AlphaFoldDB" id="A0A2G9ICT2"/>
<name>A0A2G9ICT2_PREIN</name>